<sequence length="122" mass="13771">MTGQGFHSKPLAEKLRADYAAADLNVASIGNAEPHMPQLMHVRAMEIYQRFCLKSLPLSAVRRARPGAIMKEVDRTTFLLAWAPFLKKYYKSAIYNIKIYGNEIISGYVVFLRLAFACKSSI</sequence>
<reference evidence="1 2" key="1">
    <citation type="submission" date="2014-05" db="EMBL/GenBank/DDBJ databases">
        <title>Whole genome shotgun sequence of Rhizobium rhizogenes NBRC 13257.</title>
        <authorList>
            <person name="Katano-Makiyama Y."/>
            <person name="Hosoyama A."/>
            <person name="Hashimoto M."/>
            <person name="Hosoyama Y."/>
            <person name="Noguchi M."/>
            <person name="Tsuchikane K."/>
            <person name="Kimura A."/>
            <person name="Ohji S."/>
            <person name="Ichikawa N."/>
            <person name="Yamazoe A."/>
            <person name="Fujita N."/>
        </authorList>
    </citation>
    <scope>NUCLEOTIDE SEQUENCE [LARGE SCALE GENOMIC DNA]</scope>
    <source>
        <strain evidence="1 2">NBRC 13257</strain>
    </source>
</reference>
<evidence type="ECO:0000313" key="2">
    <source>
        <dbReference type="Proteomes" id="UP000026941"/>
    </source>
</evidence>
<dbReference type="RefSeq" id="WP_034517833.1">
    <property type="nucleotide sequence ID" value="NZ_BAYX01000001.1"/>
</dbReference>
<protein>
    <submittedName>
        <fullName evidence="1">Uncharacterized protein</fullName>
    </submittedName>
</protein>
<dbReference type="Proteomes" id="UP000026941">
    <property type="component" value="Unassembled WGS sequence"/>
</dbReference>
<comment type="caution">
    <text evidence="1">The sequence shown here is derived from an EMBL/GenBank/DDBJ whole genome shotgun (WGS) entry which is preliminary data.</text>
</comment>
<dbReference type="EMBL" id="BAYX01000001">
    <property type="protein sequence ID" value="GAJ90627.1"/>
    <property type="molecule type" value="Genomic_DNA"/>
</dbReference>
<gene>
    <name evidence="1" type="ORF">RRH01S_01_00910</name>
</gene>
<name>A0AA87U1U2_RHIRH</name>
<accession>A0AA87U1U2</accession>
<proteinExistence type="predicted"/>
<dbReference type="AlphaFoldDB" id="A0AA87U1U2"/>
<organism evidence="1 2">
    <name type="scientific">Rhizobium rhizogenes NBRC 13257</name>
    <dbReference type="NCBI Taxonomy" id="1220581"/>
    <lineage>
        <taxon>Bacteria</taxon>
        <taxon>Pseudomonadati</taxon>
        <taxon>Pseudomonadota</taxon>
        <taxon>Alphaproteobacteria</taxon>
        <taxon>Hyphomicrobiales</taxon>
        <taxon>Rhizobiaceae</taxon>
        <taxon>Rhizobium/Agrobacterium group</taxon>
        <taxon>Rhizobium</taxon>
    </lineage>
</organism>
<evidence type="ECO:0000313" key="1">
    <source>
        <dbReference type="EMBL" id="GAJ90627.1"/>
    </source>
</evidence>